<dbReference type="Proteomes" id="UP000822476">
    <property type="component" value="Unassembled WGS sequence"/>
</dbReference>
<gene>
    <name evidence="2" type="ORF">EG68_03914</name>
</gene>
<name>A0A8S9YV11_9TREM</name>
<dbReference type="AlphaFoldDB" id="A0A8S9YV11"/>
<sequence length="102" mass="12013">MQWPIQAQHMESRERREPTSPLIDDQLMDLTQVRPEQKLIHGRYLLLDIGELSRPNSEKKNALLDQVKPVLIAVQLRTVTKQERLNIKQLLQGRRARKNLQL</sequence>
<evidence type="ECO:0000313" key="2">
    <source>
        <dbReference type="EMBL" id="KAF7258859.1"/>
    </source>
</evidence>
<keyword evidence="3" id="KW-1185">Reference proteome</keyword>
<organism evidence="2 3">
    <name type="scientific">Paragonimus skrjabini miyazakii</name>
    <dbReference type="NCBI Taxonomy" id="59628"/>
    <lineage>
        <taxon>Eukaryota</taxon>
        <taxon>Metazoa</taxon>
        <taxon>Spiralia</taxon>
        <taxon>Lophotrochozoa</taxon>
        <taxon>Platyhelminthes</taxon>
        <taxon>Trematoda</taxon>
        <taxon>Digenea</taxon>
        <taxon>Plagiorchiida</taxon>
        <taxon>Troglotremata</taxon>
        <taxon>Troglotrematidae</taxon>
        <taxon>Paragonimus</taxon>
    </lineage>
</organism>
<feature type="region of interest" description="Disordered" evidence="1">
    <location>
        <begin position="1"/>
        <end position="20"/>
    </location>
</feature>
<evidence type="ECO:0000313" key="3">
    <source>
        <dbReference type="Proteomes" id="UP000822476"/>
    </source>
</evidence>
<proteinExistence type="predicted"/>
<dbReference type="EMBL" id="JTDE01001494">
    <property type="protein sequence ID" value="KAF7258859.1"/>
    <property type="molecule type" value="Genomic_DNA"/>
</dbReference>
<evidence type="ECO:0000256" key="1">
    <source>
        <dbReference type="SAM" id="MobiDB-lite"/>
    </source>
</evidence>
<accession>A0A8S9YV11</accession>
<comment type="caution">
    <text evidence="2">The sequence shown here is derived from an EMBL/GenBank/DDBJ whole genome shotgun (WGS) entry which is preliminary data.</text>
</comment>
<protein>
    <submittedName>
        <fullName evidence="2">Uncharacterized protein</fullName>
    </submittedName>
</protein>
<reference evidence="2" key="1">
    <citation type="submission" date="2019-07" db="EMBL/GenBank/DDBJ databases">
        <title>Annotation for the trematode Paragonimus miyazaki's.</title>
        <authorList>
            <person name="Choi Y.-J."/>
        </authorList>
    </citation>
    <scope>NUCLEOTIDE SEQUENCE</scope>
    <source>
        <strain evidence="2">Japan</strain>
    </source>
</reference>